<dbReference type="Proteomes" id="UP000807825">
    <property type="component" value="Unassembled WGS sequence"/>
</dbReference>
<dbReference type="Pfam" id="PF13561">
    <property type="entry name" value="adh_short_C2"/>
    <property type="match status" value="1"/>
</dbReference>
<dbReference type="Gene3D" id="3.40.50.720">
    <property type="entry name" value="NAD(P)-binding Rossmann-like Domain"/>
    <property type="match status" value="1"/>
</dbReference>
<sequence>VVLVTGGSSGIGRAAAIAFSHEGADVVVADMNEEGAAETVDIISRSGGRVCFIKTDVSRADEAEDLVKATVRRYGRLNCALNNAGIEGPACLTDQYPEDEWDAVIRINQKGIMLCMKFEIRQMMTQGGGAIVNTSSVAGLRGLPYQSAYSGSKHAIIGLSKTAAVEYAKKGIRVNVLCPGFIDTGLTKHVIGKKPHLEEKYKSLVPMGRFGSEKEVAEAAVWLCSDASSFITGHSLVIDGGASA</sequence>
<dbReference type="PROSITE" id="PS00061">
    <property type="entry name" value="ADH_SHORT"/>
    <property type="match status" value="1"/>
</dbReference>
<dbReference type="InterPro" id="IPR020904">
    <property type="entry name" value="Sc_DH/Rdtase_CS"/>
</dbReference>
<proteinExistence type="inferred from homology"/>
<dbReference type="EC" id="1.1.1.47" evidence="3"/>
<dbReference type="PANTHER" id="PTHR24321:SF11">
    <property type="entry name" value="BLR0893 PROTEIN"/>
    <property type="match status" value="1"/>
</dbReference>
<dbReference type="InterPro" id="IPR036291">
    <property type="entry name" value="NAD(P)-bd_dom_sf"/>
</dbReference>
<comment type="similarity">
    <text evidence="1">Belongs to the short-chain dehydrogenases/reductases (SDR) family.</text>
</comment>
<dbReference type="GO" id="GO:0047936">
    <property type="term" value="F:glucose 1-dehydrogenase [NAD(P)+] activity"/>
    <property type="evidence" value="ECO:0007669"/>
    <property type="project" value="UniProtKB-EC"/>
</dbReference>
<organism evidence="3 4">
    <name type="scientific">Desulfomonile tiedjei</name>
    <dbReference type="NCBI Taxonomy" id="2358"/>
    <lineage>
        <taxon>Bacteria</taxon>
        <taxon>Pseudomonadati</taxon>
        <taxon>Thermodesulfobacteriota</taxon>
        <taxon>Desulfomonilia</taxon>
        <taxon>Desulfomonilales</taxon>
        <taxon>Desulfomonilaceae</taxon>
        <taxon>Desulfomonile</taxon>
    </lineage>
</organism>
<dbReference type="NCBIfam" id="NF005559">
    <property type="entry name" value="PRK07231.1"/>
    <property type="match status" value="1"/>
</dbReference>
<feature type="non-terminal residue" evidence="3">
    <location>
        <position position="1"/>
    </location>
</feature>
<dbReference type="AlphaFoldDB" id="A0A9D6UX44"/>
<dbReference type="PRINTS" id="PR00080">
    <property type="entry name" value="SDRFAMILY"/>
</dbReference>
<protein>
    <submittedName>
        <fullName evidence="3">Glucose 1-dehydrogenase</fullName>
        <ecNumber evidence="3">1.1.1.47</ecNumber>
    </submittedName>
</protein>
<dbReference type="SUPFAM" id="SSF51735">
    <property type="entry name" value="NAD(P)-binding Rossmann-fold domains"/>
    <property type="match status" value="1"/>
</dbReference>
<dbReference type="InterPro" id="IPR002347">
    <property type="entry name" value="SDR_fam"/>
</dbReference>
<dbReference type="PRINTS" id="PR00081">
    <property type="entry name" value="GDHRDH"/>
</dbReference>
<evidence type="ECO:0000313" key="4">
    <source>
        <dbReference type="Proteomes" id="UP000807825"/>
    </source>
</evidence>
<dbReference type="PANTHER" id="PTHR24321">
    <property type="entry name" value="DEHYDROGENASES, SHORT CHAIN"/>
    <property type="match status" value="1"/>
</dbReference>
<evidence type="ECO:0000313" key="3">
    <source>
        <dbReference type="EMBL" id="MBI5248031.1"/>
    </source>
</evidence>
<keyword evidence="2 3" id="KW-0560">Oxidoreductase</keyword>
<name>A0A9D6UX44_9BACT</name>
<evidence type="ECO:0000256" key="2">
    <source>
        <dbReference type="ARBA" id="ARBA00023002"/>
    </source>
</evidence>
<dbReference type="EMBL" id="JACRDE010000030">
    <property type="protein sequence ID" value="MBI5248031.1"/>
    <property type="molecule type" value="Genomic_DNA"/>
</dbReference>
<dbReference type="FunFam" id="3.40.50.720:FF:000084">
    <property type="entry name" value="Short-chain dehydrogenase reductase"/>
    <property type="match status" value="1"/>
</dbReference>
<comment type="caution">
    <text evidence="3">The sequence shown here is derived from an EMBL/GenBank/DDBJ whole genome shotgun (WGS) entry which is preliminary data.</text>
</comment>
<reference evidence="3" key="1">
    <citation type="submission" date="2020-07" db="EMBL/GenBank/DDBJ databases">
        <title>Huge and variable diversity of episymbiotic CPR bacteria and DPANN archaea in groundwater ecosystems.</title>
        <authorList>
            <person name="He C.Y."/>
            <person name="Keren R."/>
            <person name="Whittaker M."/>
            <person name="Farag I.F."/>
            <person name="Doudna J."/>
            <person name="Cate J.H.D."/>
            <person name="Banfield J.F."/>
        </authorList>
    </citation>
    <scope>NUCLEOTIDE SEQUENCE</scope>
    <source>
        <strain evidence="3">NC_groundwater_1664_Pr3_B-0.1um_52_9</strain>
    </source>
</reference>
<accession>A0A9D6UX44</accession>
<evidence type="ECO:0000256" key="1">
    <source>
        <dbReference type="ARBA" id="ARBA00006484"/>
    </source>
</evidence>
<gene>
    <name evidence="3" type="ORF">HY912_00930</name>
</gene>
<dbReference type="CDD" id="cd05233">
    <property type="entry name" value="SDR_c"/>
    <property type="match status" value="1"/>
</dbReference>